<keyword evidence="1" id="KW-0175">Coiled coil</keyword>
<keyword evidence="2" id="KW-0472">Membrane</keyword>
<feature type="transmembrane region" description="Helical" evidence="2">
    <location>
        <begin position="698"/>
        <end position="718"/>
    </location>
</feature>
<feature type="transmembrane region" description="Helical" evidence="2">
    <location>
        <begin position="1255"/>
        <end position="1278"/>
    </location>
</feature>
<dbReference type="Gene3D" id="3.30.70.1440">
    <property type="entry name" value="Multidrug efflux transporter AcrB pore domain"/>
    <property type="match status" value="1"/>
</dbReference>
<feature type="transmembrane region" description="Helical" evidence="2">
    <location>
        <begin position="12"/>
        <end position="31"/>
    </location>
</feature>
<protein>
    <submittedName>
        <fullName evidence="3">Efflux RND transporter permease subunit</fullName>
    </submittedName>
</protein>
<evidence type="ECO:0000256" key="2">
    <source>
        <dbReference type="SAM" id="Phobius"/>
    </source>
</evidence>
<dbReference type="EMBL" id="DXBV01000069">
    <property type="protein sequence ID" value="HIZ31000.1"/>
    <property type="molecule type" value="Genomic_DNA"/>
</dbReference>
<proteinExistence type="predicted"/>
<sequence length="1295" mass="137179">MSKYCVKKPYTVVVAVVMVIVLGVISFFNMVTDLLPAMELPYVVVVTTMPGASPEQVESQVTAPLEAGLGTVNGVTNVTSTSSENVSTVVLEFDGGTNMDSAMVNLSTAVDQVRGALPDTAGNPMLLQISPDMLPVMIAAVDMEGMDVYQLTDFASETVIPAFERQAGVASVSGTGLVEKSVEIRLNEEKIEAINTKVLASVDEELADAKAELADAKKKVEDGRAELESGKTALENQQGDTAAELANASAQLDSAIAQAQALASQQTALEASKAALEAEKKGMEQLAGQSALLEQAAQGVAFILGGAPVSDTAQAVEVIKAAGDEAWAAAWGAIVNAPIPGVTIPDEMKDLTRDGFLDLLDKAQNAPARVAELETALTNIDTELMAAKAMAEQAKAGVEKAQEAYKKLEEGKILAAAGFGSASAQLAAAESALKEGEAQLEDAQKQFEDARKAALEQADVSKLLTKEMVSGLVMAQNFAMPAGYLYQGEDQYLLKVGDAFSSVEELENALLLHMDAGDVGDVRLSDVADVTAIDNSGESYARMNGNLAVAVSIQKASTASTSEVSKTVNAAIEELEAKYPGLRITPLMDQGVYIQMTVDSVLSNLGWGALLAVLVLAVFLKDPRPTLVVAFSIPISLMFAVVLMYFSGVTLNMISLSGLALGVGMLVDNSIVVVENIYRLRSQGVPAAKAAVRGAKQVSGAIAASTLTTVCVFLPIVFTDGLTRQLFVDMGLTIAYSLLASLIVALTLVPTLSATMLRQSKEKRHPWFDKMLEAYARALDFCLRVKVAPLALATALLALCVWHTTRMGMEFIPNMSANQISATLTLPEDTKRADAYALTDEAMTLMQQVEGVETVGAMDGGTGMSIMGMGGAGGSDTVESMSFHLVLDENADSEKTADALTALSGQLPGCEVSVTTSSMDLSVLGGSGVELIVRGPDVDTLNQITHDLMDILRGVEGLEEPTNGQEEGTPQLRLVVDKDAAMSCGLTVAQIYSDLAAALTTETTSTTLTVGAEDYEVVVADERGKLDRDTLMQFEFEVAGTGPDAETETHTLSEFASLKDDFSLASVNRENQQRYMTVSAAVKEGYNATLISRDIQPTLDSYDLPDGYTLEVGGETQTVAQAMQDLVLMILLAVVFIYMIMVAQFQSLLGPFIVMLTMPLAFTGGLGALWIAGLPLSVISMLGFLILAGVVVNNGIVFVDYANQLRLEGMEKRAALIETGKTRMRPILMTALTTILAMSTMAFSTGMGAELSKPMALVTMGGLGYATLLTLFIVPVFYDLMFRKPMKKIEVDDED</sequence>
<keyword evidence="2" id="KW-0812">Transmembrane</keyword>
<evidence type="ECO:0000313" key="4">
    <source>
        <dbReference type="Proteomes" id="UP000824035"/>
    </source>
</evidence>
<dbReference type="InterPro" id="IPR001036">
    <property type="entry name" value="Acrflvin-R"/>
</dbReference>
<feature type="transmembrane region" description="Helical" evidence="2">
    <location>
        <begin position="601"/>
        <end position="620"/>
    </location>
</feature>
<evidence type="ECO:0000313" key="3">
    <source>
        <dbReference type="EMBL" id="HIZ31000.1"/>
    </source>
</evidence>
<reference evidence="3" key="2">
    <citation type="submission" date="2021-04" db="EMBL/GenBank/DDBJ databases">
        <authorList>
            <person name="Gilroy R."/>
        </authorList>
    </citation>
    <scope>NUCLEOTIDE SEQUENCE</scope>
    <source>
        <strain evidence="3">ChiGjej4B4-18154</strain>
    </source>
</reference>
<dbReference type="Gene3D" id="3.30.70.1430">
    <property type="entry name" value="Multidrug efflux transporter AcrB pore domain"/>
    <property type="match status" value="2"/>
</dbReference>
<feature type="transmembrane region" description="Helical" evidence="2">
    <location>
        <begin position="653"/>
        <end position="678"/>
    </location>
</feature>
<organism evidence="3 4">
    <name type="scientific">Candidatus Allofournierella merdipullorum</name>
    <dbReference type="NCBI Taxonomy" id="2838595"/>
    <lineage>
        <taxon>Bacteria</taxon>
        <taxon>Bacillati</taxon>
        <taxon>Bacillota</taxon>
        <taxon>Clostridia</taxon>
        <taxon>Eubacteriales</taxon>
        <taxon>Oscillospiraceae</taxon>
        <taxon>Allofournierella</taxon>
    </lineage>
</organism>
<feature type="transmembrane region" description="Helical" evidence="2">
    <location>
        <begin position="787"/>
        <end position="805"/>
    </location>
</feature>
<dbReference type="PANTHER" id="PTHR32063">
    <property type="match status" value="1"/>
</dbReference>
<dbReference type="Gene3D" id="1.20.1640.10">
    <property type="entry name" value="Multidrug efflux transporter AcrB transmembrane domain"/>
    <property type="match status" value="2"/>
</dbReference>
<dbReference type="Gene3D" id="3.30.2090.10">
    <property type="entry name" value="Multidrug efflux transporter AcrB TolC docking domain, DN and DC subdomains"/>
    <property type="match status" value="2"/>
</dbReference>
<feature type="coiled-coil region" evidence="1">
    <location>
        <begin position="384"/>
        <end position="457"/>
    </location>
</feature>
<feature type="coiled-coil region" evidence="1">
    <location>
        <begin position="199"/>
        <end position="286"/>
    </location>
</feature>
<dbReference type="SUPFAM" id="SSF82693">
    <property type="entry name" value="Multidrug efflux transporter AcrB pore domain, PN1, PN2, PC1 and PC2 subdomains"/>
    <property type="match status" value="2"/>
</dbReference>
<feature type="transmembrane region" description="Helical" evidence="2">
    <location>
        <begin position="627"/>
        <end position="647"/>
    </location>
</feature>
<name>A0A9D2E590_9FIRM</name>
<keyword evidence="2" id="KW-1133">Transmembrane helix</keyword>
<feature type="transmembrane region" description="Helical" evidence="2">
    <location>
        <begin position="730"/>
        <end position="754"/>
    </location>
</feature>
<feature type="transmembrane region" description="Helical" evidence="2">
    <location>
        <begin position="1152"/>
        <end position="1172"/>
    </location>
</feature>
<dbReference type="Gene3D" id="3.30.70.1320">
    <property type="entry name" value="Multidrug efflux transporter AcrB pore domain like"/>
    <property type="match status" value="1"/>
</dbReference>
<dbReference type="GO" id="GO:0042910">
    <property type="term" value="F:xenobiotic transmembrane transporter activity"/>
    <property type="evidence" value="ECO:0007669"/>
    <property type="project" value="TreeGrafter"/>
</dbReference>
<dbReference type="InterPro" id="IPR027463">
    <property type="entry name" value="AcrB_DN_DC_subdom"/>
</dbReference>
<evidence type="ECO:0000256" key="1">
    <source>
        <dbReference type="SAM" id="Coils"/>
    </source>
</evidence>
<dbReference type="SUPFAM" id="SSF82866">
    <property type="entry name" value="Multidrug efflux transporter AcrB transmembrane domain"/>
    <property type="match status" value="2"/>
</dbReference>
<feature type="transmembrane region" description="Helical" evidence="2">
    <location>
        <begin position="1126"/>
        <end position="1145"/>
    </location>
</feature>
<dbReference type="Pfam" id="PF00873">
    <property type="entry name" value="ACR_tran"/>
    <property type="match status" value="2"/>
</dbReference>
<feature type="transmembrane region" description="Helical" evidence="2">
    <location>
        <begin position="1178"/>
        <end position="1203"/>
    </location>
</feature>
<feature type="transmembrane region" description="Helical" evidence="2">
    <location>
        <begin position="1224"/>
        <end position="1243"/>
    </location>
</feature>
<dbReference type="PANTHER" id="PTHR32063:SF0">
    <property type="entry name" value="SWARMING MOTILITY PROTEIN SWRC"/>
    <property type="match status" value="1"/>
</dbReference>
<reference evidence="3" key="1">
    <citation type="journal article" date="2021" name="PeerJ">
        <title>Extensive microbial diversity within the chicken gut microbiome revealed by metagenomics and culture.</title>
        <authorList>
            <person name="Gilroy R."/>
            <person name="Ravi A."/>
            <person name="Getino M."/>
            <person name="Pursley I."/>
            <person name="Horton D.L."/>
            <person name="Alikhan N.F."/>
            <person name="Baker D."/>
            <person name="Gharbi K."/>
            <person name="Hall N."/>
            <person name="Watson M."/>
            <person name="Adriaenssens E.M."/>
            <person name="Foster-Nyarko E."/>
            <person name="Jarju S."/>
            <person name="Secka A."/>
            <person name="Antonio M."/>
            <person name="Oren A."/>
            <person name="Chaudhuri R.R."/>
            <person name="La Ragione R."/>
            <person name="Hildebrand F."/>
            <person name="Pallen M.J."/>
        </authorList>
    </citation>
    <scope>NUCLEOTIDE SEQUENCE</scope>
    <source>
        <strain evidence="3">ChiGjej4B4-18154</strain>
    </source>
</reference>
<comment type="caution">
    <text evidence="3">The sequence shown here is derived from an EMBL/GenBank/DDBJ whole genome shotgun (WGS) entry which is preliminary data.</text>
</comment>
<accession>A0A9D2E590</accession>
<dbReference type="GO" id="GO:0005886">
    <property type="term" value="C:plasma membrane"/>
    <property type="evidence" value="ECO:0007669"/>
    <property type="project" value="TreeGrafter"/>
</dbReference>
<dbReference type="Proteomes" id="UP000824035">
    <property type="component" value="Unassembled WGS sequence"/>
</dbReference>
<gene>
    <name evidence="3" type="ORF">H9813_07230</name>
</gene>